<evidence type="ECO:0000256" key="15">
    <source>
        <dbReference type="RuleBase" id="RU000688"/>
    </source>
</evidence>
<dbReference type="KEGG" id="asn:102379211"/>
<evidence type="ECO:0000259" key="17">
    <source>
        <dbReference type="PROSITE" id="PS50262"/>
    </source>
</evidence>
<evidence type="ECO:0000256" key="10">
    <source>
        <dbReference type="ARBA" id="ARBA00023180"/>
    </source>
</evidence>
<evidence type="ECO:0000256" key="9">
    <source>
        <dbReference type="ARBA" id="ARBA00023170"/>
    </source>
</evidence>
<evidence type="ECO:0000256" key="13">
    <source>
        <dbReference type="ARBA" id="ARBA00033151"/>
    </source>
</evidence>
<keyword evidence="18" id="KW-1185">Reference proteome</keyword>
<evidence type="ECO:0000256" key="8">
    <source>
        <dbReference type="ARBA" id="ARBA00023157"/>
    </source>
</evidence>
<keyword evidence="9 15" id="KW-0675">Receptor</keyword>
<keyword evidence="3" id="KW-1003">Cell membrane</keyword>
<reference evidence="19" key="1">
    <citation type="submission" date="2025-08" db="UniProtKB">
        <authorList>
            <consortium name="RefSeq"/>
        </authorList>
    </citation>
    <scope>IDENTIFICATION</scope>
</reference>
<dbReference type="PRINTS" id="PR01417">
    <property type="entry name" value="GHSRECEPTOR"/>
</dbReference>
<evidence type="ECO:0000256" key="7">
    <source>
        <dbReference type="ARBA" id="ARBA00023136"/>
    </source>
</evidence>
<comment type="function">
    <text evidence="14">Receptor for ghrelin, coupled to G-alpha-11 proteins. Stimulates growth hormone secretion. Also binds other growth hormone releasing peptides (GHRP) (e.g. Met-enkephalin and GHRP-6) as well as non-peptide, low molecular weight secretagogues (e.g. L-692,429, MK-0677, adenosine).</text>
</comment>
<keyword evidence="4 15" id="KW-0812">Transmembrane</keyword>
<dbReference type="PANTHER" id="PTHR24243">
    <property type="entry name" value="G-PROTEIN COUPLED RECEPTOR"/>
    <property type="match status" value="1"/>
</dbReference>
<dbReference type="Gene3D" id="1.20.1070.10">
    <property type="entry name" value="Rhodopsin 7-helix transmembrane proteins"/>
    <property type="match status" value="1"/>
</dbReference>
<evidence type="ECO:0000256" key="4">
    <source>
        <dbReference type="ARBA" id="ARBA00022692"/>
    </source>
</evidence>
<evidence type="ECO:0000256" key="14">
    <source>
        <dbReference type="ARBA" id="ARBA00056988"/>
    </source>
</evidence>
<proteinExistence type="inferred from homology"/>
<dbReference type="FunCoup" id="A0A1U8DB77">
    <property type="interactions" value="25"/>
</dbReference>
<dbReference type="Proteomes" id="UP000189705">
    <property type="component" value="Unplaced"/>
</dbReference>
<organism evidence="18 19">
    <name type="scientific">Alligator sinensis</name>
    <name type="common">Chinese alligator</name>
    <dbReference type="NCBI Taxonomy" id="38654"/>
    <lineage>
        <taxon>Eukaryota</taxon>
        <taxon>Metazoa</taxon>
        <taxon>Chordata</taxon>
        <taxon>Craniata</taxon>
        <taxon>Vertebrata</taxon>
        <taxon>Euteleostomi</taxon>
        <taxon>Archelosauria</taxon>
        <taxon>Archosauria</taxon>
        <taxon>Crocodylia</taxon>
        <taxon>Alligatoridae</taxon>
        <taxon>Alligatorinae</taxon>
        <taxon>Alligator</taxon>
    </lineage>
</organism>
<feature type="transmembrane region" description="Helical" evidence="16">
    <location>
        <begin position="105"/>
        <end position="126"/>
    </location>
</feature>
<keyword evidence="11 15" id="KW-0807">Transducer</keyword>
<evidence type="ECO:0000256" key="16">
    <source>
        <dbReference type="SAM" id="Phobius"/>
    </source>
</evidence>
<dbReference type="PROSITE" id="PS00237">
    <property type="entry name" value="G_PROTEIN_RECEP_F1_1"/>
    <property type="match status" value="1"/>
</dbReference>
<keyword evidence="10" id="KW-0325">Glycoprotein</keyword>
<evidence type="ECO:0000256" key="12">
    <source>
        <dbReference type="ARBA" id="ARBA00032291"/>
    </source>
</evidence>
<keyword evidence="5 16" id="KW-1133">Transmembrane helix</keyword>
<feature type="transmembrane region" description="Helical" evidence="16">
    <location>
        <begin position="206"/>
        <end position="227"/>
    </location>
</feature>
<dbReference type="RefSeq" id="XP_014377606.1">
    <property type="nucleotide sequence ID" value="XM_014522120.1"/>
</dbReference>
<dbReference type="Pfam" id="PF00001">
    <property type="entry name" value="7tm_1"/>
    <property type="match status" value="1"/>
</dbReference>
<dbReference type="SUPFAM" id="SSF81321">
    <property type="entry name" value="Family A G protein-coupled receptor-like"/>
    <property type="match status" value="1"/>
</dbReference>
<comment type="similarity">
    <text evidence="15">Belongs to the G-protein coupled receptor 1 family.</text>
</comment>
<dbReference type="PRINTS" id="PR00237">
    <property type="entry name" value="GPCRRHODOPSN"/>
</dbReference>
<evidence type="ECO:0000256" key="3">
    <source>
        <dbReference type="ARBA" id="ARBA00022475"/>
    </source>
</evidence>
<comment type="subcellular location">
    <subcellularLocation>
        <location evidence="1">Cell membrane</location>
        <topology evidence="1">Multi-pass membrane protein</topology>
    </subcellularLocation>
</comment>
<evidence type="ECO:0000256" key="2">
    <source>
        <dbReference type="ARBA" id="ARBA00018726"/>
    </source>
</evidence>
<dbReference type="InterPro" id="IPR003905">
    <property type="entry name" value="GHS-R/MTLR"/>
</dbReference>
<name>A0A1U8DB77_ALLSI</name>
<accession>A0A1U8DB77</accession>
<keyword evidence="7 16" id="KW-0472">Membrane</keyword>
<sequence>MGSITNDSHFINDTDYYEEQSSSLFDIHILVPVTIISIILFFLGVTGNVITILIFKQRREMRTTVNMYLSSMALSDILICLGLPSDLYRIWKYRPYIFGDFLCKFVFYLSETCTYCTILHITALSVERYFAICFPLKARTTITKCRVRGIILGLWVWSLLTASPILFLFGVEHRNGSLPDETRECKYIEHLARTGLLETMTWVSTIYFFLPILCLTLLYGLICRKLWSSRHNLRGPQAASREKYHKQTIKMLAVVVLAFVLCWLPFHIGRILFAQTEIILYDVTQYFNLISMILFYLGASINPILYNVMSQKYRQAVSKILNYGQVWHSRSLTRSEKTSLEGTEVSSFM</sequence>
<feature type="transmembrane region" description="Helical" evidence="16">
    <location>
        <begin position="67"/>
        <end position="85"/>
    </location>
</feature>
<dbReference type="GO" id="GO:0004930">
    <property type="term" value="F:G protein-coupled receptor activity"/>
    <property type="evidence" value="ECO:0007669"/>
    <property type="project" value="UniProtKB-KW"/>
</dbReference>
<evidence type="ECO:0000256" key="1">
    <source>
        <dbReference type="ARBA" id="ARBA00004651"/>
    </source>
</evidence>
<evidence type="ECO:0000256" key="5">
    <source>
        <dbReference type="ARBA" id="ARBA00022989"/>
    </source>
</evidence>
<feature type="transmembrane region" description="Helical" evidence="16">
    <location>
        <begin position="147"/>
        <end position="169"/>
    </location>
</feature>
<dbReference type="AlphaFoldDB" id="A0A1U8DB77"/>
<feature type="transmembrane region" description="Helical" evidence="16">
    <location>
        <begin position="29"/>
        <end position="55"/>
    </location>
</feature>
<dbReference type="InterPro" id="IPR017452">
    <property type="entry name" value="GPCR_Rhodpsn_7TM"/>
</dbReference>
<evidence type="ECO:0000313" key="19">
    <source>
        <dbReference type="RefSeq" id="XP_014377606.1"/>
    </source>
</evidence>
<dbReference type="GO" id="GO:0032870">
    <property type="term" value="P:cellular response to hormone stimulus"/>
    <property type="evidence" value="ECO:0007669"/>
    <property type="project" value="UniProtKB-ARBA"/>
</dbReference>
<dbReference type="InParanoid" id="A0A1U8DB77"/>
<dbReference type="STRING" id="38654.A0A1U8DB77"/>
<feature type="domain" description="G-protein coupled receptors family 1 profile" evidence="17">
    <location>
        <begin position="47"/>
        <end position="306"/>
    </location>
</feature>
<dbReference type="OrthoDB" id="10011262at2759"/>
<feature type="transmembrane region" description="Helical" evidence="16">
    <location>
        <begin position="248"/>
        <end position="266"/>
    </location>
</feature>
<gene>
    <name evidence="19" type="primary">LOC102379211</name>
</gene>
<dbReference type="PANTHER" id="PTHR24243:SF227">
    <property type="entry name" value="MOTILIN RECEPTOR"/>
    <property type="match status" value="1"/>
</dbReference>
<feature type="transmembrane region" description="Helical" evidence="16">
    <location>
        <begin position="286"/>
        <end position="309"/>
    </location>
</feature>
<dbReference type="PROSITE" id="PS50262">
    <property type="entry name" value="G_PROTEIN_RECEP_F1_2"/>
    <property type="match status" value="1"/>
</dbReference>
<keyword evidence="6 15" id="KW-0297">G-protein coupled receptor</keyword>
<dbReference type="InterPro" id="IPR000276">
    <property type="entry name" value="GPCR_Rhodpsn"/>
</dbReference>
<dbReference type="GeneID" id="102379211"/>
<dbReference type="GO" id="GO:0005886">
    <property type="term" value="C:plasma membrane"/>
    <property type="evidence" value="ECO:0007669"/>
    <property type="project" value="UniProtKB-SubCell"/>
</dbReference>
<evidence type="ECO:0000256" key="11">
    <source>
        <dbReference type="ARBA" id="ARBA00023224"/>
    </source>
</evidence>
<keyword evidence="8" id="KW-1015">Disulfide bond</keyword>
<evidence type="ECO:0000256" key="6">
    <source>
        <dbReference type="ARBA" id="ARBA00023040"/>
    </source>
</evidence>
<evidence type="ECO:0000313" key="18">
    <source>
        <dbReference type="Proteomes" id="UP000189705"/>
    </source>
</evidence>
<dbReference type="eggNOG" id="KOG3656">
    <property type="taxonomic scope" value="Eukaryota"/>
</dbReference>
<dbReference type="FunFam" id="1.20.1070.10:FF:000125">
    <property type="entry name" value="growth hormone secretagogue receptor type 1"/>
    <property type="match status" value="1"/>
</dbReference>
<protein>
    <recommendedName>
        <fullName evidence="2">Growth hormone secretagogue receptor type 1</fullName>
    </recommendedName>
    <alternativeName>
        <fullName evidence="13">GH-releasing peptide receptor</fullName>
    </alternativeName>
    <alternativeName>
        <fullName evidence="12">Ghrelin receptor</fullName>
    </alternativeName>
</protein>